<evidence type="ECO:0000313" key="2">
    <source>
        <dbReference type="Proteomes" id="UP000789860"/>
    </source>
</evidence>
<gene>
    <name evidence="1" type="ORF">SCALOS_LOCUS8683</name>
</gene>
<keyword evidence="2" id="KW-1185">Reference proteome</keyword>
<organism evidence="1 2">
    <name type="scientific">Scutellospora calospora</name>
    <dbReference type="NCBI Taxonomy" id="85575"/>
    <lineage>
        <taxon>Eukaryota</taxon>
        <taxon>Fungi</taxon>
        <taxon>Fungi incertae sedis</taxon>
        <taxon>Mucoromycota</taxon>
        <taxon>Glomeromycotina</taxon>
        <taxon>Glomeromycetes</taxon>
        <taxon>Diversisporales</taxon>
        <taxon>Gigasporaceae</taxon>
        <taxon>Scutellospora</taxon>
    </lineage>
</organism>
<comment type="caution">
    <text evidence="1">The sequence shown here is derived from an EMBL/GenBank/DDBJ whole genome shotgun (WGS) entry which is preliminary data.</text>
</comment>
<proteinExistence type="predicted"/>
<name>A0ACA9NDZ8_9GLOM</name>
<dbReference type="Proteomes" id="UP000789860">
    <property type="component" value="Unassembled WGS sequence"/>
</dbReference>
<sequence length="117" mass="12952">LKNAIAIWSYYKELRLQKERNQTSYETQPELSPNNPYTQVQAEPNSQPTIPKEKDATSAMEIVAEEENLSKQNCPAEKAKDNSSDLNQKTNILSSNSESLEPESEPVATTGPGSSSH</sequence>
<accession>A0ACA9NDZ8</accession>
<reference evidence="1" key="1">
    <citation type="submission" date="2021-06" db="EMBL/GenBank/DDBJ databases">
        <authorList>
            <person name="Kallberg Y."/>
            <person name="Tangrot J."/>
            <person name="Rosling A."/>
        </authorList>
    </citation>
    <scope>NUCLEOTIDE SEQUENCE</scope>
    <source>
        <strain evidence="1">AU212A</strain>
    </source>
</reference>
<evidence type="ECO:0000313" key="1">
    <source>
        <dbReference type="EMBL" id="CAG8651578.1"/>
    </source>
</evidence>
<protein>
    <submittedName>
        <fullName evidence="1">8288_t:CDS:1</fullName>
    </submittedName>
</protein>
<dbReference type="EMBL" id="CAJVPM010023920">
    <property type="protein sequence ID" value="CAG8651578.1"/>
    <property type="molecule type" value="Genomic_DNA"/>
</dbReference>
<feature type="non-terminal residue" evidence="1">
    <location>
        <position position="1"/>
    </location>
</feature>